<feature type="chain" id="PRO_5043672926" evidence="1">
    <location>
        <begin position="30"/>
        <end position="86"/>
    </location>
</feature>
<accession>A0AAU9SER8</accession>
<keyword evidence="3" id="KW-1185">Reference proteome</keyword>
<evidence type="ECO:0000313" key="3">
    <source>
        <dbReference type="Proteomes" id="UP000836841"/>
    </source>
</evidence>
<organism evidence="2 3">
    <name type="scientific">Thlaspi arvense</name>
    <name type="common">Field penny-cress</name>
    <dbReference type="NCBI Taxonomy" id="13288"/>
    <lineage>
        <taxon>Eukaryota</taxon>
        <taxon>Viridiplantae</taxon>
        <taxon>Streptophyta</taxon>
        <taxon>Embryophyta</taxon>
        <taxon>Tracheophyta</taxon>
        <taxon>Spermatophyta</taxon>
        <taxon>Magnoliopsida</taxon>
        <taxon>eudicotyledons</taxon>
        <taxon>Gunneridae</taxon>
        <taxon>Pentapetalae</taxon>
        <taxon>rosids</taxon>
        <taxon>malvids</taxon>
        <taxon>Brassicales</taxon>
        <taxon>Brassicaceae</taxon>
        <taxon>Thlaspideae</taxon>
        <taxon>Thlaspi</taxon>
    </lineage>
</organism>
<protein>
    <submittedName>
        <fullName evidence="2">Uncharacterized protein</fullName>
    </submittedName>
</protein>
<gene>
    <name evidence="2" type="ORF">TAV2_LOCUS18161</name>
</gene>
<reference evidence="2 3" key="1">
    <citation type="submission" date="2022-03" db="EMBL/GenBank/DDBJ databases">
        <authorList>
            <person name="Nunn A."/>
            <person name="Chopra R."/>
            <person name="Nunn A."/>
            <person name="Contreras Garrido A."/>
        </authorList>
    </citation>
    <scope>NUCLEOTIDE SEQUENCE [LARGE SCALE GENOMIC DNA]</scope>
</reference>
<feature type="signal peptide" evidence="1">
    <location>
        <begin position="1"/>
        <end position="29"/>
    </location>
</feature>
<dbReference type="EMBL" id="OU466861">
    <property type="protein sequence ID" value="CAH2064726.1"/>
    <property type="molecule type" value="Genomic_DNA"/>
</dbReference>
<dbReference type="AlphaFoldDB" id="A0AAU9SER8"/>
<keyword evidence="1" id="KW-0732">Signal</keyword>
<evidence type="ECO:0000313" key="2">
    <source>
        <dbReference type="EMBL" id="CAH2064726.1"/>
    </source>
</evidence>
<proteinExistence type="predicted"/>
<dbReference type="Proteomes" id="UP000836841">
    <property type="component" value="Chromosome 5"/>
</dbReference>
<name>A0AAU9SER8_THLAR</name>
<evidence type="ECO:0000256" key="1">
    <source>
        <dbReference type="SAM" id="SignalP"/>
    </source>
</evidence>
<sequence>MASRSTSFLLLSFMIFCTIMLLVTDVARALPLCVSKDEYKSPFGIWCGDGIGGTCFHFSCQMDMDCRKIVRCNTPGPYCRKGVCSC</sequence>